<sequence length="247" mass="27549">MAPASDQDHKKFCGVSRFDPALLIPEAKCPTEFIGCPAPLDRYVRSSALKRQIEFLSNRILNYKTIMSAEHIYPPMPADALQFVMGPGMTRSIRMFFPPGAQPVFLVARRRAMVSGDPAAVNAMFTILHFCSRYMKVDVTPAQLIRQFEAEYGVTISTSTLRVEGASAFVPPTLQELAEERAYQRARMATATFADEGPAAEKGKGFRLPTRRNVEEELVAQDVPFDLAMLEPCWDDCRERAGLPRLG</sequence>
<proteinExistence type="predicted"/>
<organism evidence="1 2">
    <name type="scientific">Mycena albidolilacea</name>
    <dbReference type="NCBI Taxonomy" id="1033008"/>
    <lineage>
        <taxon>Eukaryota</taxon>
        <taxon>Fungi</taxon>
        <taxon>Dikarya</taxon>
        <taxon>Basidiomycota</taxon>
        <taxon>Agaricomycotina</taxon>
        <taxon>Agaricomycetes</taxon>
        <taxon>Agaricomycetidae</taxon>
        <taxon>Agaricales</taxon>
        <taxon>Marasmiineae</taxon>
        <taxon>Mycenaceae</taxon>
        <taxon>Mycena</taxon>
    </lineage>
</organism>
<reference evidence="1" key="1">
    <citation type="submission" date="2023-03" db="EMBL/GenBank/DDBJ databases">
        <title>Massive genome expansion in bonnet fungi (Mycena s.s.) driven by repeated elements and novel gene families across ecological guilds.</title>
        <authorList>
            <consortium name="Lawrence Berkeley National Laboratory"/>
            <person name="Harder C.B."/>
            <person name="Miyauchi S."/>
            <person name="Viragh M."/>
            <person name="Kuo A."/>
            <person name="Thoen E."/>
            <person name="Andreopoulos B."/>
            <person name="Lu D."/>
            <person name="Skrede I."/>
            <person name="Drula E."/>
            <person name="Henrissat B."/>
            <person name="Morin E."/>
            <person name="Kohler A."/>
            <person name="Barry K."/>
            <person name="LaButti K."/>
            <person name="Morin E."/>
            <person name="Salamov A."/>
            <person name="Lipzen A."/>
            <person name="Mereny Z."/>
            <person name="Hegedus B."/>
            <person name="Baldrian P."/>
            <person name="Stursova M."/>
            <person name="Weitz H."/>
            <person name="Taylor A."/>
            <person name="Grigoriev I.V."/>
            <person name="Nagy L.G."/>
            <person name="Martin F."/>
            <person name="Kauserud H."/>
        </authorList>
    </citation>
    <scope>NUCLEOTIDE SEQUENCE</scope>
    <source>
        <strain evidence="1">CBHHK002</strain>
    </source>
</reference>
<evidence type="ECO:0000313" key="2">
    <source>
        <dbReference type="Proteomes" id="UP001218218"/>
    </source>
</evidence>
<comment type="caution">
    <text evidence="1">The sequence shown here is derived from an EMBL/GenBank/DDBJ whole genome shotgun (WGS) entry which is preliminary data.</text>
</comment>
<gene>
    <name evidence="1" type="ORF">DFH08DRAFT_964110</name>
</gene>
<dbReference type="EMBL" id="JARIHO010000028">
    <property type="protein sequence ID" value="KAJ7339060.1"/>
    <property type="molecule type" value="Genomic_DNA"/>
</dbReference>
<dbReference type="Proteomes" id="UP001218218">
    <property type="component" value="Unassembled WGS sequence"/>
</dbReference>
<dbReference type="AlphaFoldDB" id="A0AAD6ZTG2"/>
<name>A0AAD6ZTG2_9AGAR</name>
<evidence type="ECO:0000313" key="1">
    <source>
        <dbReference type="EMBL" id="KAJ7339060.1"/>
    </source>
</evidence>
<protein>
    <submittedName>
        <fullName evidence="1">Uncharacterized protein</fullName>
    </submittedName>
</protein>
<accession>A0AAD6ZTG2</accession>
<keyword evidence="2" id="KW-1185">Reference proteome</keyword>